<dbReference type="GeneID" id="96782433"/>
<dbReference type="PANTHER" id="PTHR42957:SF1">
    <property type="entry name" value="HELICASE MJ1565-RELATED"/>
    <property type="match status" value="1"/>
</dbReference>
<dbReference type="InterPro" id="IPR008571">
    <property type="entry name" value="HerA-like"/>
</dbReference>
<dbReference type="NCBIfam" id="NF047742">
    <property type="entry name" value="antiphage_MADS8"/>
    <property type="match status" value="1"/>
</dbReference>
<reference evidence="2 3" key="1">
    <citation type="journal article" date="2017" name="Genome Announc.">
        <title>Twelve Complete Reference Genomes of Clinical Isolates in the Capnocytophaga Genus.</title>
        <authorList>
            <person name="Villarma A."/>
            <person name="Gulvik C.A."/>
            <person name="Rowe L.A."/>
            <person name="Sheth M."/>
            <person name="Juieng P."/>
            <person name="Nicholson A.C."/>
            <person name="Loparev V.N."/>
            <person name="McQuiston J.R."/>
        </authorList>
    </citation>
    <scope>NUCLEOTIDE SEQUENCE [LARGE SCALE GENOMIC DNA]</scope>
    <source>
        <strain evidence="2 3">G7591</strain>
    </source>
</reference>
<dbReference type="RefSeq" id="WP_098029684.1">
    <property type="nucleotide sequence ID" value="NZ_CP022378.1"/>
</dbReference>
<proteinExistence type="predicted"/>
<evidence type="ECO:0000256" key="1">
    <source>
        <dbReference type="SAM" id="MobiDB-lite"/>
    </source>
</evidence>
<dbReference type="InterPro" id="IPR027417">
    <property type="entry name" value="P-loop_NTPase"/>
</dbReference>
<name>A0A250E896_9FLAO</name>
<protein>
    <recommendedName>
        <fullName evidence="4">ATP-binding protein</fullName>
    </recommendedName>
</protein>
<dbReference type="SUPFAM" id="SSF52540">
    <property type="entry name" value="P-loop containing nucleoside triphosphate hydrolases"/>
    <property type="match status" value="1"/>
</dbReference>
<evidence type="ECO:0000313" key="2">
    <source>
        <dbReference type="EMBL" id="ATA69194.1"/>
    </source>
</evidence>
<evidence type="ECO:0008006" key="4">
    <source>
        <dbReference type="Google" id="ProtNLM"/>
    </source>
</evidence>
<dbReference type="Gene3D" id="3.40.50.300">
    <property type="entry name" value="P-loop containing nucleotide triphosphate hydrolases"/>
    <property type="match status" value="1"/>
</dbReference>
<evidence type="ECO:0000313" key="3">
    <source>
        <dbReference type="Proteomes" id="UP000242855"/>
    </source>
</evidence>
<dbReference type="EMBL" id="CP022378">
    <property type="protein sequence ID" value="ATA69194.1"/>
    <property type="molecule type" value="Genomic_DNA"/>
</dbReference>
<organism evidence="2 3">
    <name type="scientific">Capnocytophaga cynodegmi</name>
    <dbReference type="NCBI Taxonomy" id="28189"/>
    <lineage>
        <taxon>Bacteria</taxon>
        <taxon>Pseudomonadati</taxon>
        <taxon>Bacteroidota</taxon>
        <taxon>Flavobacteriia</taxon>
        <taxon>Flavobacteriales</taxon>
        <taxon>Flavobacteriaceae</taxon>
        <taxon>Capnocytophaga</taxon>
    </lineage>
</organism>
<feature type="region of interest" description="Disordered" evidence="1">
    <location>
        <begin position="1346"/>
        <end position="1395"/>
    </location>
</feature>
<dbReference type="PANTHER" id="PTHR42957">
    <property type="entry name" value="HELICASE MJ1565-RELATED"/>
    <property type="match status" value="1"/>
</dbReference>
<feature type="compositionally biased region" description="Basic and acidic residues" evidence="1">
    <location>
        <begin position="1346"/>
        <end position="1365"/>
    </location>
</feature>
<sequence>MEVKNISLYYRYIIDLIVELYRLELQEAKPGHCMKITGMGNDEMMMLWKSLSEEFDNLDTFIIDEKSSEPPFISATKLIEYRNQQHKPLLVLIPSNSRTAAEDSYGNATFKEISLEPVETALRNSLLEKLPPLVKSYVEQIFSIVKVNELKQSNVIDYLLAVENDDYELESIGRHLNLLSIFPDTDLLKNEKLFRSRLNLNIESTRSLCLFNKPLYERVEELKIDKDTLQRGFIELFKKETQITSAFALVNIVSEDYSHLWFNNWKIPNLDFKDIKLKVLEIRSTDFTVDKGKKVLLAKNTANAKVTIRYTTTPEPKNLEQLKHFKVILMSVDGGAGQEINVLRKAPNTAAASHYREAKVELNSNSMEEGSYFFKVIAEDENGNILNSNDDFYDSTIQKNWEEQGKTAEAKAELNYKLTCDSEDFDYFFDENPEKEENTRKDKLNNVLQAFFKFNIENLRNNNPISLPIPSETSNVWLNDTKPKLNSTYHINYSPRHNYQVIISSKLRLIENEFLSNPEVLGHISVSLSNNTTATGLQNCFLEKSPLTDIAPPRLMELRQQVFIAIQNSNDKENGIIETANLYEIKDLIDDYVFEYQKWLDDLYTQLDSASGGEEKDKELRMLFSEVQYLDMVKVKSRLPNGQPVSAILMSPLHPLRLAWFVNLMELFEEWYDKTLNYNGHIKDWSNLENIFLGKLTPQNNPYVIVDPNNFSNFDYLGDLSFGWGIYLNSDLSDRKDTLVPVNHQVKYYFRSLLNISYSNMVDNDMNKSVVVKSIKNFLIQHPYTDKLIINLFNVGDGEIFADAMVQVSKIKEYIDTKFEIRIFVGEDSLIENGLALKELINPESQVTEEAELFSQPSKNRLFPKLRYSINQIDDYLKMPAKYDSHLSFLINPFASDVTLHKPYRDYKVDYLNGLILDNAIEVVEKQNGNNISWYSFIDFGENANKPLNSLYTTFQSFTAGALASHKTDAVPAINLNLIDRDKVLLSHLHEFSDWVITFDKNLGPQVFDMPSDDGKIPFLLDYIPGEEVTGVSSYLTTKPSSEIVGILAPHFQDFGIDVSTEDGQSALQVLLEDLRAISSSLVMQLNTSKNKAFEVIGSAFAKRVLEKKGLLENAFLVPIDLHQNLFDNLDSNSKSRADNLFISIDKETSTIDVSVLEIKCRKSLGIAEREDLKIKMIDQINNTIFALKQHYDPNNFTSEDRLDREIKNKELKSLLSFYIDRAFRYKCISENAYNTYWNFIQNLDKGFRFKFNRVGFIFDFSFHQKHLKETLVDDTVLFTFGEKLIAEILDPDSDLNTRRLEDEEFRQEFENAFDTKNKLDPFIQQFKSKLKTQHDSTFFKVAEEKQSFEDASENNKSEPEKELPTEDVSNKVSNNNDEKQADKPAEEPEDKDVEVNDVDFDVLVGKANISPQFGILGKTIQNKTIAMDLSDTNTISLFGVQGGGKSYTIGTVSEMVLKQFDNINRLPSPLAGVIFHYSESMDYEPEFTSMIYPNDNTSEVEKLKNLYGAEPDSLDKVIILTPFDKVEERREQFPSIEVRPLMFSSQELNVQDWLFLLGAIGNDSSYIKQLKYIMKEHRRNITMSAIRESVENSDLLSNTQKQLAKQKLNFAQEYIDDEVSLSSILEPGKLVIVDLRDEFIVKDEALGLFVIMLNIFSGVKEFKGKHFNKFIVFDEAHKYMDNKDLTGSIVTAIREMRHKGVSIMIASQDPPSLPNEIIELSSMVLLHKFNSPQWLKHIQKSVIQLNGLTPADMSVLKPGEAFLWATKANDHSLTLKPVKISTRPRVTKHGGATKQATGN</sequence>
<dbReference type="KEGG" id="ccyn:CGC48_11535"/>
<gene>
    <name evidence="2" type="ORF">CGC48_11535</name>
</gene>
<dbReference type="Proteomes" id="UP000242855">
    <property type="component" value="Chromosome"/>
</dbReference>
<accession>A0A250E896</accession>
<feature type="compositionally biased region" description="Basic and acidic residues" evidence="1">
    <location>
        <begin position="1377"/>
        <end position="1387"/>
    </location>
</feature>